<evidence type="ECO:0000256" key="3">
    <source>
        <dbReference type="ARBA" id="ARBA00022553"/>
    </source>
</evidence>
<comment type="caution">
    <text evidence="13">The sequence shown here is derived from an EMBL/GenBank/DDBJ whole genome shotgun (WGS) entry which is preliminary data.</text>
</comment>
<dbReference type="InterPro" id="IPR036390">
    <property type="entry name" value="WH_DNA-bd_sf"/>
</dbReference>
<dbReference type="InterPro" id="IPR000232">
    <property type="entry name" value="HSF_DNA-bd"/>
</dbReference>
<dbReference type="GO" id="GO:0003677">
    <property type="term" value="F:DNA binding"/>
    <property type="evidence" value="ECO:0007669"/>
    <property type="project" value="UniProtKB-KW"/>
</dbReference>
<evidence type="ECO:0000256" key="5">
    <source>
        <dbReference type="ARBA" id="ARBA00023016"/>
    </source>
</evidence>
<dbReference type="SMART" id="SM00415">
    <property type="entry name" value="HSF"/>
    <property type="match status" value="1"/>
</dbReference>
<dbReference type="PANTHER" id="PTHR10015:SF322">
    <property type="entry name" value="HEAT STRESS TRANSCRIPTION FACTOR A-7A"/>
    <property type="match status" value="1"/>
</dbReference>
<evidence type="ECO:0000256" key="6">
    <source>
        <dbReference type="ARBA" id="ARBA00023125"/>
    </source>
</evidence>
<dbReference type="GO" id="GO:0005634">
    <property type="term" value="C:nucleus"/>
    <property type="evidence" value="ECO:0007669"/>
    <property type="project" value="UniProtKB-SubCell"/>
</dbReference>
<evidence type="ECO:0000256" key="2">
    <source>
        <dbReference type="ARBA" id="ARBA00011233"/>
    </source>
</evidence>
<keyword evidence="7" id="KW-0804">Transcription</keyword>
<comment type="similarity">
    <text evidence="9">Belongs to the HSF family.</text>
</comment>
<evidence type="ECO:0000256" key="10">
    <source>
        <dbReference type="SAM" id="Coils"/>
    </source>
</evidence>
<feature type="coiled-coil region" evidence="10">
    <location>
        <begin position="180"/>
        <end position="207"/>
    </location>
</feature>
<keyword evidence="14" id="KW-1185">Reference proteome</keyword>
<evidence type="ECO:0000256" key="9">
    <source>
        <dbReference type="RuleBase" id="RU004020"/>
    </source>
</evidence>
<dbReference type="FunFam" id="1.10.10.10:FF:000037">
    <property type="entry name" value="Heat stress transcription factor B-4"/>
    <property type="match status" value="1"/>
</dbReference>
<feature type="region of interest" description="Disordered" evidence="11">
    <location>
        <begin position="15"/>
        <end position="41"/>
    </location>
</feature>
<evidence type="ECO:0000313" key="14">
    <source>
        <dbReference type="Proteomes" id="UP001642360"/>
    </source>
</evidence>
<feature type="compositionally biased region" description="Basic and acidic residues" evidence="11">
    <location>
        <begin position="26"/>
        <end position="38"/>
    </location>
</feature>
<protein>
    <recommendedName>
        <fullName evidence="12">HSF-type DNA-binding domain-containing protein</fullName>
    </recommendedName>
</protein>
<reference evidence="13 14" key="1">
    <citation type="submission" date="2024-02" db="EMBL/GenBank/DDBJ databases">
        <authorList>
            <person name="Vignale AGUSTIN F."/>
            <person name="Sosa J E."/>
            <person name="Modenutti C."/>
        </authorList>
    </citation>
    <scope>NUCLEOTIDE SEQUENCE [LARGE SCALE GENOMIC DNA]</scope>
</reference>
<dbReference type="AlphaFoldDB" id="A0ABC8V1H2"/>
<dbReference type="PANTHER" id="PTHR10015">
    <property type="entry name" value="HEAT SHOCK TRANSCRIPTION FACTOR"/>
    <property type="match status" value="1"/>
</dbReference>
<dbReference type="InterPro" id="IPR036388">
    <property type="entry name" value="WH-like_DNA-bd_sf"/>
</dbReference>
<feature type="domain" description="HSF-type DNA-binding" evidence="12">
    <location>
        <begin position="67"/>
        <end position="160"/>
    </location>
</feature>
<comment type="subunit">
    <text evidence="2">Homotrimer.</text>
</comment>
<proteinExistence type="inferred from homology"/>
<dbReference type="EMBL" id="CAUOFW020009835">
    <property type="protein sequence ID" value="CAK9187119.1"/>
    <property type="molecule type" value="Genomic_DNA"/>
</dbReference>
<sequence length="344" mass="39020">MGQEKAWATDYIDIGGGSGAKNSKTKHAEMEAGDDEKNSGGCSGGGDAFIDCASGSSALHLPTSERTPPPFLRKVFEMVEDPETDSIIAWSSTRTSFIIWDTNRLSIEILPTYFKRSNFTSFICQLNNYGFKKIHWQRCEYANEWFQGGKKHLLKNIKRRNQHSNITQQGAPEPFLDSAQSGMETQLENLRNEENILEQEFLKLKEHYQILENLFVDLKRRVQSSKLMQRKMFVYLEQLILTLDQKTELDSGEMAKRETMVVPQSCKNAVETMDTDDTNSQSVHGKNQVQEELTRIQTEVLSTFSAVNSPIQDQKANATTETNTSFSSCDSAVWKKLLEDGSIW</sequence>
<dbReference type="SUPFAM" id="SSF46785">
    <property type="entry name" value="Winged helix' DNA-binding domain"/>
    <property type="match status" value="1"/>
</dbReference>
<dbReference type="Pfam" id="PF00447">
    <property type="entry name" value="HSF_DNA-bind"/>
    <property type="match status" value="1"/>
</dbReference>
<evidence type="ECO:0000256" key="7">
    <source>
        <dbReference type="ARBA" id="ARBA00023163"/>
    </source>
</evidence>
<evidence type="ECO:0000313" key="13">
    <source>
        <dbReference type="EMBL" id="CAK9187119.1"/>
    </source>
</evidence>
<keyword evidence="3" id="KW-0597">Phosphoprotein</keyword>
<organism evidence="13 14">
    <name type="scientific">Ilex paraguariensis</name>
    <name type="common">yerba mate</name>
    <dbReference type="NCBI Taxonomy" id="185542"/>
    <lineage>
        <taxon>Eukaryota</taxon>
        <taxon>Viridiplantae</taxon>
        <taxon>Streptophyta</taxon>
        <taxon>Embryophyta</taxon>
        <taxon>Tracheophyta</taxon>
        <taxon>Spermatophyta</taxon>
        <taxon>Magnoliopsida</taxon>
        <taxon>eudicotyledons</taxon>
        <taxon>Gunneridae</taxon>
        <taxon>Pentapetalae</taxon>
        <taxon>asterids</taxon>
        <taxon>campanulids</taxon>
        <taxon>Aquifoliales</taxon>
        <taxon>Aquifoliaceae</taxon>
        <taxon>Ilex</taxon>
    </lineage>
</organism>
<evidence type="ECO:0000256" key="1">
    <source>
        <dbReference type="ARBA" id="ARBA00004123"/>
    </source>
</evidence>
<dbReference type="Proteomes" id="UP001642360">
    <property type="component" value="Unassembled WGS sequence"/>
</dbReference>
<keyword evidence="5" id="KW-0346">Stress response</keyword>
<evidence type="ECO:0000256" key="8">
    <source>
        <dbReference type="ARBA" id="ARBA00023242"/>
    </source>
</evidence>
<keyword evidence="10" id="KW-0175">Coiled coil</keyword>
<accession>A0ABC8V1H2</accession>
<name>A0ABC8V1H2_9AQUA</name>
<evidence type="ECO:0000256" key="4">
    <source>
        <dbReference type="ARBA" id="ARBA00023015"/>
    </source>
</evidence>
<dbReference type="PRINTS" id="PR00056">
    <property type="entry name" value="HSFDOMAIN"/>
</dbReference>
<comment type="subcellular location">
    <subcellularLocation>
        <location evidence="1">Nucleus</location>
    </subcellularLocation>
</comment>
<keyword evidence="4" id="KW-0805">Transcription regulation</keyword>
<gene>
    <name evidence="13" type="ORF">ILEXP_LOCUS57628</name>
</gene>
<dbReference type="Gene3D" id="1.10.10.10">
    <property type="entry name" value="Winged helix-like DNA-binding domain superfamily/Winged helix DNA-binding domain"/>
    <property type="match status" value="1"/>
</dbReference>
<evidence type="ECO:0000256" key="11">
    <source>
        <dbReference type="SAM" id="MobiDB-lite"/>
    </source>
</evidence>
<keyword evidence="6" id="KW-0238">DNA-binding</keyword>
<keyword evidence="8" id="KW-0539">Nucleus</keyword>
<evidence type="ECO:0000259" key="12">
    <source>
        <dbReference type="SMART" id="SM00415"/>
    </source>
</evidence>